<reference evidence="1" key="2">
    <citation type="journal article" date="2021" name="Genome Biol. Evol.">
        <title>Developing a high-quality reference genome for a parasitic bivalve with doubly uniparental inheritance (Bivalvia: Unionida).</title>
        <authorList>
            <person name="Smith C.H."/>
        </authorList>
    </citation>
    <scope>NUCLEOTIDE SEQUENCE</scope>
    <source>
        <strain evidence="1">CHS0354</strain>
        <tissue evidence="1">Mantle</tissue>
    </source>
</reference>
<keyword evidence="2" id="KW-1185">Reference proteome</keyword>
<gene>
    <name evidence="1" type="ORF">CHS0354_037303</name>
</gene>
<name>A0AAE0TJV6_9BIVA</name>
<sequence>MALLGNLQKAYAADNEDNLLLKIDNNQCRKCYESTYPNEFCKQNRIISTPNLLLFPTER</sequence>
<protein>
    <submittedName>
        <fullName evidence="1">Uncharacterized protein</fullName>
    </submittedName>
</protein>
<evidence type="ECO:0000313" key="1">
    <source>
        <dbReference type="EMBL" id="KAK3611724.1"/>
    </source>
</evidence>
<organism evidence="1 2">
    <name type="scientific">Potamilus streckersoni</name>
    <dbReference type="NCBI Taxonomy" id="2493646"/>
    <lineage>
        <taxon>Eukaryota</taxon>
        <taxon>Metazoa</taxon>
        <taxon>Spiralia</taxon>
        <taxon>Lophotrochozoa</taxon>
        <taxon>Mollusca</taxon>
        <taxon>Bivalvia</taxon>
        <taxon>Autobranchia</taxon>
        <taxon>Heteroconchia</taxon>
        <taxon>Palaeoheterodonta</taxon>
        <taxon>Unionida</taxon>
        <taxon>Unionoidea</taxon>
        <taxon>Unionidae</taxon>
        <taxon>Ambleminae</taxon>
        <taxon>Lampsilini</taxon>
        <taxon>Potamilus</taxon>
    </lineage>
</organism>
<evidence type="ECO:0000313" key="2">
    <source>
        <dbReference type="Proteomes" id="UP001195483"/>
    </source>
</evidence>
<reference evidence="1" key="3">
    <citation type="submission" date="2023-05" db="EMBL/GenBank/DDBJ databases">
        <authorList>
            <person name="Smith C.H."/>
        </authorList>
    </citation>
    <scope>NUCLEOTIDE SEQUENCE</scope>
    <source>
        <strain evidence="1">CHS0354</strain>
        <tissue evidence="1">Mantle</tissue>
    </source>
</reference>
<dbReference type="AlphaFoldDB" id="A0AAE0TJV6"/>
<proteinExistence type="predicted"/>
<comment type="caution">
    <text evidence="1">The sequence shown here is derived from an EMBL/GenBank/DDBJ whole genome shotgun (WGS) entry which is preliminary data.</text>
</comment>
<dbReference type="Proteomes" id="UP001195483">
    <property type="component" value="Unassembled WGS sequence"/>
</dbReference>
<dbReference type="EMBL" id="JAEAOA010002177">
    <property type="protein sequence ID" value="KAK3611724.1"/>
    <property type="molecule type" value="Genomic_DNA"/>
</dbReference>
<accession>A0AAE0TJV6</accession>
<reference evidence="1" key="1">
    <citation type="journal article" date="2021" name="Genome Biol. Evol.">
        <title>A High-Quality Reference Genome for a Parasitic Bivalve with Doubly Uniparental Inheritance (Bivalvia: Unionida).</title>
        <authorList>
            <person name="Smith C.H."/>
        </authorList>
    </citation>
    <scope>NUCLEOTIDE SEQUENCE</scope>
    <source>
        <strain evidence="1">CHS0354</strain>
    </source>
</reference>